<evidence type="ECO:0000313" key="2">
    <source>
        <dbReference type="Proteomes" id="UP000185151"/>
    </source>
</evidence>
<proteinExistence type="predicted"/>
<name>A0A1N6KXL9_9BURK</name>
<organism evidence="1 2">
    <name type="scientific">Paraburkholderia phenazinium</name>
    <dbReference type="NCBI Taxonomy" id="60549"/>
    <lineage>
        <taxon>Bacteria</taxon>
        <taxon>Pseudomonadati</taxon>
        <taxon>Pseudomonadota</taxon>
        <taxon>Betaproteobacteria</taxon>
        <taxon>Burkholderiales</taxon>
        <taxon>Burkholderiaceae</taxon>
        <taxon>Paraburkholderia</taxon>
    </lineage>
</organism>
<gene>
    <name evidence="1" type="ORF">SAMN05444165_5186</name>
</gene>
<dbReference type="AlphaFoldDB" id="A0A1N6KXL9"/>
<accession>A0A1N6KXL9</accession>
<dbReference type="EMBL" id="FSRU01000002">
    <property type="protein sequence ID" value="SIO61292.1"/>
    <property type="molecule type" value="Genomic_DNA"/>
</dbReference>
<dbReference type="Proteomes" id="UP000185151">
    <property type="component" value="Unassembled WGS sequence"/>
</dbReference>
<keyword evidence="2" id="KW-1185">Reference proteome</keyword>
<reference evidence="1 2" key="1">
    <citation type="submission" date="2016-11" db="EMBL/GenBank/DDBJ databases">
        <authorList>
            <person name="Jaros S."/>
            <person name="Januszkiewicz K."/>
            <person name="Wedrychowicz H."/>
        </authorList>
    </citation>
    <scope>NUCLEOTIDE SEQUENCE [LARGE SCALE GENOMIC DNA]</scope>
    <source>
        <strain evidence="1 2">GAS95</strain>
    </source>
</reference>
<protein>
    <submittedName>
        <fullName evidence="1">Uncharacterized protein</fullName>
    </submittedName>
</protein>
<sequence length="43" mass="4537">MDRLAGVEDDAAVHGEFGERVVGHKPGNGAALIDACGRERQEC</sequence>
<evidence type="ECO:0000313" key="1">
    <source>
        <dbReference type="EMBL" id="SIO61292.1"/>
    </source>
</evidence>